<dbReference type="InterPro" id="IPR025110">
    <property type="entry name" value="AMP-bd_C"/>
</dbReference>
<evidence type="ECO:0000313" key="4">
    <source>
        <dbReference type="EMBL" id="CDF84933.1"/>
    </source>
</evidence>
<proteinExistence type="predicted"/>
<dbReference type="PANTHER" id="PTHR43767:SF1">
    <property type="entry name" value="NONRIBOSOMAL PEPTIDE SYNTHASE PES1 (EUROFUNG)-RELATED"/>
    <property type="match status" value="1"/>
</dbReference>
<dbReference type="RefSeq" id="WP_011489321.1">
    <property type="nucleotide sequence ID" value="NZ_HG322950.1"/>
</dbReference>
<gene>
    <name evidence="3" type="ORF">PKB_3244</name>
    <name evidence="4" type="ORF">PKB_3592</name>
</gene>
<dbReference type="AlphaFoldDB" id="A0A024HKF2"/>
<dbReference type="OrthoDB" id="9757559at2"/>
<dbReference type="PROSITE" id="PS00455">
    <property type="entry name" value="AMP_BINDING"/>
    <property type="match status" value="1"/>
</dbReference>
<dbReference type="InterPro" id="IPR045851">
    <property type="entry name" value="AMP-bd_C_sf"/>
</dbReference>
<dbReference type="KEGG" id="pkc:PKB_3592"/>
<dbReference type="InterPro" id="IPR020845">
    <property type="entry name" value="AMP-binding_CS"/>
</dbReference>
<dbReference type="Gene3D" id="3.40.50.12780">
    <property type="entry name" value="N-terminal domain of ligase-like"/>
    <property type="match status" value="1"/>
</dbReference>
<dbReference type="Pfam" id="PF13193">
    <property type="entry name" value="AMP-binding_C"/>
    <property type="match status" value="1"/>
</dbReference>
<keyword evidence="5" id="KW-1185">Reference proteome</keyword>
<keyword evidence="4" id="KW-0436">Ligase</keyword>
<dbReference type="SUPFAM" id="SSF56801">
    <property type="entry name" value="Acetyl-CoA synthetase-like"/>
    <property type="match status" value="1"/>
</dbReference>
<dbReference type="eggNOG" id="COG0318">
    <property type="taxonomic scope" value="Bacteria"/>
</dbReference>
<protein>
    <submittedName>
        <fullName evidence="4">AMP-dependent, long-chain-fatty-acid-CoA ligase</fullName>
        <ecNumber evidence="4">6.2.1.-</ecNumber>
    </submittedName>
</protein>
<evidence type="ECO:0000259" key="1">
    <source>
        <dbReference type="Pfam" id="PF00501"/>
    </source>
</evidence>
<dbReference type="CDD" id="cd04433">
    <property type="entry name" value="AFD_class_I"/>
    <property type="match status" value="1"/>
</dbReference>
<reference evidence="4 5" key="1">
    <citation type="submission" date="2013-03" db="EMBL/GenBank/DDBJ databases">
        <authorList>
            <person name="Linke B."/>
        </authorList>
    </citation>
    <scope>NUCLEOTIDE SEQUENCE [LARGE SCALE GENOMIC DNA]</scope>
    <source>
        <strain evidence="4 5">B13</strain>
    </source>
</reference>
<sequence>MKIEPGLAIATAATQYAERTALVTDDGQETYFELNRQANKAGSAIADRLKIPRGSAIGVLSYNRREIVHCWLGFDKFGFPRVALHAHLPIQTHIATLRAAKARVLVFDVRFAQAIAEHLDALKALHLVGIGAEHEVPGWATPFATLLDQASDEEPHFEVDDDAPYYLQPTSGTTGMPKLWEMSHRAWLAMVSQNLEHLDSFGPNAGSLSKDDVCLHFHSLQWCSGAHNLYPHLVRGARNVILDDERFDPGRVVDAIVRHGVTNAFVPGPLLPQLLDEIESRGGIEHCLRRLIVFFATPELLQRTSRLLGDVWCHAYGVTEMGGVATRLLWSDVEDDERRWGSIGRPASFLFQLDVVNDLGERQAPGEVGEIRARSPMSRGRYVDRLDLSALDANDWFKPRDLAYMDECGFAYYVDRCTDVININGRTVYPHTVEEQILAHPSVRQCGVVAVRIGGVDRLVAGVALRPGAESGDAMAAEIRLAGCKRLKPHETLHAVFILDELPTVLSGAKVRRADLQAQLTARHAG</sequence>
<dbReference type="PANTHER" id="PTHR43767">
    <property type="entry name" value="LONG-CHAIN-FATTY-ACID--COA LIGASE"/>
    <property type="match status" value="1"/>
</dbReference>
<name>A0A024HKF2_PSEKB</name>
<dbReference type="EMBL" id="HG322950">
    <property type="protein sequence ID" value="CDF84589.1"/>
    <property type="molecule type" value="Genomic_DNA"/>
</dbReference>
<dbReference type="EC" id="6.2.1.-" evidence="4"/>
<accession>A0A024HKF2</accession>
<evidence type="ECO:0000313" key="3">
    <source>
        <dbReference type="EMBL" id="CDF84589.1"/>
    </source>
</evidence>
<dbReference type="Gene3D" id="3.30.300.30">
    <property type="match status" value="1"/>
</dbReference>
<reference evidence="4 5" key="2">
    <citation type="submission" date="2014-05" db="EMBL/GenBank/DDBJ databases">
        <title>Genome sequence of the 3-chlorobenzoate degrading bacterium Pseudomonas knackmussii B13 shows multiple evidence for horizontal gene transfer.</title>
        <authorList>
            <person name="Miyazaki R."/>
            <person name="Bertelli C."/>
            <person name="Falquet L."/>
            <person name="Robinson-Rechavi M."/>
            <person name="Gharib W."/>
            <person name="Roy S."/>
            <person name="Van der Meer J.R."/>
        </authorList>
    </citation>
    <scope>NUCLEOTIDE SEQUENCE [LARGE SCALE GENOMIC DNA]</scope>
    <source>
        <strain evidence="4 5">B13</strain>
    </source>
</reference>
<dbReference type="InterPro" id="IPR050237">
    <property type="entry name" value="ATP-dep_AMP-bd_enzyme"/>
</dbReference>
<evidence type="ECO:0000313" key="5">
    <source>
        <dbReference type="Proteomes" id="UP000025241"/>
    </source>
</evidence>
<dbReference type="STRING" id="1301098.PKB_3244"/>
<dbReference type="Pfam" id="PF00501">
    <property type="entry name" value="AMP-binding"/>
    <property type="match status" value="1"/>
</dbReference>
<evidence type="ECO:0000259" key="2">
    <source>
        <dbReference type="Pfam" id="PF13193"/>
    </source>
</evidence>
<dbReference type="InterPro" id="IPR042099">
    <property type="entry name" value="ANL_N_sf"/>
</dbReference>
<dbReference type="KEGG" id="pkc:PKB_3244"/>
<dbReference type="Proteomes" id="UP000025241">
    <property type="component" value="Chromosome I"/>
</dbReference>
<dbReference type="InterPro" id="IPR000873">
    <property type="entry name" value="AMP-dep_synth/lig_dom"/>
</dbReference>
<dbReference type="GO" id="GO:0016878">
    <property type="term" value="F:acid-thiol ligase activity"/>
    <property type="evidence" value="ECO:0007669"/>
    <property type="project" value="UniProtKB-ARBA"/>
</dbReference>
<dbReference type="EMBL" id="HG322950">
    <property type="protein sequence ID" value="CDF84933.1"/>
    <property type="molecule type" value="Genomic_DNA"/>
</dbReference>
<feature type="domain" description="AMP-dependent synthetase/ligase" evidence="1">
    <location>
        <begin position="11"/>
        <end position="377"/>
    </location>
</feature>
<dbReference type="PATRIC" id="fig|1301098.3.peg.3265"/>
<organism evidence="4 5">
    <name type="scientific">Pseudomonas knackmussii (strain DSM 6978 / CCUG 54928 / LMG 23759 / B13)</name>
    <dbReference type="NCBI Taxonomy" id="1301098"/>
    <lineage>
        <taxon>Bacteria</taxon>
        <taxon>Pseudomonadati</taxon>
        <taxon>Pseudomonadota</taxon>
        <taxon>Gammaproteobacteria</taxon>
        <taxon>Pseudomonadales</taxon>
        <taxon>Pseudomonadaceae</taxon>
        <taxon>Pseudomonas</taxon>
    </lineage>
</organism>
<feature type="domain" description="AMP-binding enzyme C-terminal" evidence="2">
    <location>
        <begin position="433"/>
        <end position="507"/>
    </location>
</feature>
<dbReference type="HOGENOM" id="CLU_000022_59_0_6"/>